<gene>
    <name evidence="10" type="ORF">WMY93_023432</name>
</gene>
<evidence type="ECO:0000256" key="7">
    <source>
        <dbReference type="SAM" id="MobiDB-lite"/>
    </source>
</evidence>
<dbReference type="PROSITE" id="PS50054">
    <property type="entry name" value="TYR_PHOSPHATASE_DUAL"/>
    <property type="match status" value="1"/>
</dbReference>
<dbReference type="InterPro" id="IPR003595">
    <property type="entry name" value="Tyr_Pase_cat"/>
</dbReference>
<dbReference type="EMBL" id="JBBPFD010000017">
    <property type="protein sequence ID" value="KAK7891469.1"/>
    <property type="molecule type" value="Genomic_DNA"/>
</dbReference>
<dbReference type="PROSITE" id="PS50056">
    <property type="entry name" value="TYR_PHOSPHATASE_2"/>
    <property type="match status" value="1"/>
</dbReference>
<comment type="similarity">
    <text evidence="5">Belongs to the protein-tyrosine phosphatase family. Non-receptor class PTPDC1 subfamily.</text>
</comment>
<keyword evidence="11" id="KW-1185">Reference proteome</keyword>
<keyword evidence="3" id="KW-0904">Protein phosphatase</keyword>
<dbReference type="Pfam" id="PF00782">
    <property type="entry name" value="DSPc"/>
    <property type="match status" value="1"/>
</dbReference>
<evidence type="ECO:0000256" key="2">
    <source>
        <dbReference type="ARBA" id="ARBA00022801"/>
    </source>
</evidence>
<evidence type="ECO:0000256" key="3">
    <source>
        <dbReference type="ARBA" id="ARBA00022912"/>
    </source>
</evidence>
<dbReference type="FunFam" id="3.90.190.10:FF:000027">
    <property type="entry name" value="Protein tyrosine phosphatase domain containing 1"/>
    <property type="match status" value="1"/>
</dbReference>
<dbReference type="AlphaFoldDB" id="A0AAW0NB80"/>
<dbReference type="Proteomes" id="UP001460270">
    <property type="component" value="Unassembled WGS sequence"/>
</dbReference>
<evidence type="ECO:0000256" key="6">
    <source>
        <dbReference type="ARBA" id="ARBA00072096"/>
    </source>
</evidence>
<feature type="region of interest" description="Disordered" evidence="7">
    <location>
        <begin position="513"/>
        <end position="535"/>
    </location>
</feature>
<dbReference type="GO" id="GO:0004725">
    <property type="term" value="F:protein tyrosine phosphatase activity"/>
    <property type="evidence" value="ECO:0007669"/>
    <property type="project" value="InterPro"/>
</dbReference>
<dbReference type="CDD" id="cd14506">
    <property type="entry name" value="PTP_PTPDC1"/>
    <property type="match status" value="1"/>
</dbReference>
<dbReference type="GO" id="GO:0060271">
    <property type="term" value="P:cilium assembly"/>
    <property type="evidence" value="ECO:0007669"/>
    <property type="project" value="InterPro"/>
</dbReference>
<comment type="caution">
    <text evidence="10">The sequence shown here is derived from an EMBL/GenBank/DDBJ whole genome shotgun (WGS) entry which is preliminary data.</text>
</comment>
<comment type="function">
    <text evidence="4">May play roles in cilia formation and/or maintenance.</text>
</comment>
<dbReference type="PANTHER" id="PTHR23339">
    <property type="entry name" value="TYROSINE SPECIFIC PROTEIN PHOSPHATASE AND DUAL SPECIFICITY PROTEIN PHOSPHATASE"/>
    <property type="match status" value="1"/>
</dbReference>
<dbReference type="InterPro" id="IPR016130">
    <property type="entry name" value="Tyr_Pase_AS"/>
</dbReference>
<reference evidence="11" key="1">
    <citation type="submission" date="2024-04" db="EMBL/GenBank/DDBJ databases">
        <title>Salinicola lusitanus LLJ914,a marine bacterium isolated from the Okinawa Trough.</title>
        <authorList>
            <person name="Li J."/>
        </authorList>
    </citation>
    <scope>NUCLEOTIDE SEQUENCE [LARGE SCALE GENOMIC DNA]</scope>
</reference>
<evidence type="ECO:0000256" key="4">
    <source>
        <dbReference type="ARBA" id="ARBA00056295"/>
    </source>
</evidence>
<evidence type="ECO:0000313" key="10">
    <source>
        <dbReference type="EMBL" id="KAK7891469.1"/>
    </source>
</evidence>
<feature type="domain" description="Tyrosine specific protein phosphatases" evidence="9">
    <location>
        <begin position="146"/>
        <end position="213"/>
    </location>
</feature>
<dbReference type="PROSITE" id="PS00383">
    <property type="entry name" value="TYR_PHOSPHATASE_1"/>
    <property type="match status" value="1"/>
</dbReference>
<evidence type="ECO:0000256" key="1">
    <source>
        <dbReference type="ARBA" id="ARBA00022794"/>
    </source>
</evidence>
<sequence length="535" mass="59904">MPSLTPPVPVPRPSYSQARENLVRAIPPRLLCLLACGGVDCRYEGPECWKANQQAIRGLYSSWVTDDIMAMARPSTKLIERYNIIEQFKRLNIRSIINMQQPGEHAHCGPPLDPSSGFTYSPQLFMDNQIYFYNFWMPDFGVSSLGSIIDGVKVLAFAVNEGRVAVHCHAGLGRTGVLIACYLIYTLRISPSEAVHFVRVKRPRSIQTRAQIGQVFDFARLLGTQLVQYPDLSLRHGTPFTLQHYLNRQAMLLHGQEARMLRYTPKVVYLLCLRLSCLALDLQAPLEVHAELDKRSGVRALGRAVRDTLVSKQFLTLVHAGQLGSTEETGVGSVSSWDEPLGFLQRKRDILLDKRSYSDSDISKITLCQDMELSPYVTAVVREETTCCHGRTGPPGESILQRSSLLQEELNSSECGWALLVTESDPHAQRHTVLCLLHCVGTVSSVCPHKEDALLQHLLRALTRASLDEVKASDMLMIVFRSALRETSTTTGTSPKPELQNKRQMFRKFGGELLDQCSRRRPPPRAPDQQKKSVA</sequence>
<protein>
    <recommendedName>
        <fullName evidence="6">Protein tyrosine phosphatase domain-containing protein 1</fullName>
    </recommendedName>
</protein>
<keyword evidence="2" id="KW-0378">Hydrolase</keyword>
<dbReference type="InterPro" id="IPR049573">
    <property type="entry name" value="PTPDC1_PTP"/>
</dbReference>
<dbReference type="InterPro" id="IPR000340">
    <property type="entry name" value="Dual-sp_phosphatase_cat-dom"/>
</dbReference>
<dbReference type="InterPro" id="IPR020422">
    <property type="entry name" value="TYR_PHOSPHATASE_DUAL_dom"/>
</dbReference>
<organism evidence="10 11">
    <name type="scientific">Mugilogobius chulae</name>
    <name type="common">yellowstripe goby</name>
    <dbReference type="NCBI Taxonomy" id="88201"/>
    <lineage>
        <taxon>Eukaryota</taxon>
        <taxon>Metazoa</taxon>
        <taxon>Chordata</taxon>
        <taxon>Craniata</taxon>
        <taxon>Vertebrata</taxon>
        <taxon>Euteleostomi</taxon>
        <taxon>Actinopterygii</taxon>
        <taxon>Neopterygii</taxon>
        <taxon>Teleostei</taxon>
        <taxon>Neoteleostei</taxon>
        <taxon>Acanthomorphata</taxon>
        <taxon>Gobiaria</taxon>
        <taxon>Gobiiformes</taxon>
        <taxon>Gobioidei</taxon>
        <taxon>Gobiidae</taxon>
        <taxon>Gobionellinae</taxon>
        <taxon>Mugilogobius</taxon>
    </lineage>
</organism>
<feature type="domain" description="Tyrosine-protein phosphatase" evidence="8">
    <location>
        <begin position="60"/>
        <end position="224"/>
    </location>
</feature>
<name>A0AAW0NB80_9GOBI</name>
<accession>A0AAW0NB80</accession>
<dbReference type="SMART" id="SM00404">
    <property type="entry name" value="PTPc_motif"/>
    <property type="match status" value="1"/>
</dbReference>
<dbReference type="SMART" id="SM00195">
    <property type="entry name" value="DSPc"/>
    <property type="match status" value="1"/>
</dbReference>
<evidence type="ECO:0000256" key="5">
    <source>
        <dbReference type="ARBA" id="ARBA00060867"/>
    </source>
</evidence>
<proteinExistence type="inferred from homology"/>
<dbReference type="Gene3D" id="3.90.190.10">
    <property type="entry name" value="Protein tyrosine phosphatase superfamily"/>
    <property type="match status" value="1"/>
</dbReference>
<dbReference type="InterPro" id="IPR029021">
    <property type="entry name" value="Prot-tyrosine_phosphatase-like"/>
</dbReference>
<keyword evidence="1" id="KW-0970">Cilium biogenesis/degradation</keyword>
<dbReference type="InterPro" id="IPR000387">
    <property type="entry name" value="Tyr_Pase_dom"/>
</dbReference>
<dbReference type="SUPFAM" id="SSF52799">
    <property type="entry name" value="(Phosphotyrosine protein) phosphatases II"/>
    <property type="match status" value="1"/>
</dbReference>
<evidence type="ECO:0000313" key="11">
    <source>
        <dbReference type="Proteomes" id="UP001460270"/>
    </source>
</evidence>
<evidence type="ECO:0000259" key="9">
    <source>
        <dbReference type="PROSITE" id="PS50056"/>
    </source>
</evidence>
<dbReference type="InterPro" id="IPR050561">
    <property type="entry name" value="PTP"/>
</dbReference>
<evidence type="ECO:0000259" key="8">
    <source>
        <dbReference type="PROSITE" id="PS50054"/>
    </source>
</evidence>